<gene>
    <name evidence="2" type="ORF">SAMN05192580_1355</name>
</gene>
<feature type="domain" description="Bbp19-like phage" evidence="1">
    <location>
        <begin position="34"/>
        <end position="102"/>
    </location>
</feature>
<name>A0A1I6K5R8_9SPHN</name>
<dbReference type="EMBL" id="FOZG01000001">
    <property type="protein sequence ID" value="SFR86546.1"/>
    <property type="molecule type" value="Genomic_DNA"/>
</dbReference>
<dbReference type="OrthoDB" id="7574687at2"/>
<dbReference type="Proteomes" id="UP000198824">
    <property type="component" value="Unassembled WGS sequence"/>
</dbReference>
<dbReference type="Pfam" id="PF25181">
    <property type="entry name" value="Phage_Bbp19"/>
    <property type="match status" value="1"/>
</dbReference>
<dbReference type="RefSeq" id="WP_131819199.1">
    <property type="nucleotide sequence ID" value="NZ_FOZG01000001.1"/>
</dbReference>
<keyword evidence="3" id="KW-1185">Reference proteome</keyword>
<organism evidence="2 3">
    <name type="scientific">Sphingomonas jatrophae</name>
    <dbReference type="NCBI Taxonomy" id="1166337"/>
    <lineage>
        <taxon>Bacteria</taxon>
        <taxon>Pseudomonadati</taxon>
        <taxon>Pseudomonadota</taxon>
        <taxon>Alphaproteobacteria</taxon>
        <taxon>Sphingomonadales</taxon>
        <taxon>Sphingomonadaceae</taxon>
        <taxon>Sphingomonas</taxon>
    </lineage>
</organism>
<accession>A0A1I6K5R8</accession>
<evidence type="ECO:0000259" key="1">
    <source>
        <dbReference type="Pfam" id="PF25181"/>
    </source>
</evidence>
<protein>
    <recommendedName>
        <fullName evidence="1">Bbp19-like phage domain-containing protein</fullName>
    </recommendedName>
</protein>
<proteinExistence type="predicted"/>
<evidence type="ECO:0000313" key="2">
    <source>
        <dbReference type="EMBL" id="SFR86546.1"/>
    </source>
</evidence>
<evidence type="ECO:0000313" key="3">
    <source>
        <dbReference type="Proteomes" id="UP000198824"/>
    </source>
</evidence>
<sequence length="107" mass="12394">MSAAQINALRVRSVKISRAFKALFKGGVPVSRFYRWLFHVDGELRRDGQIVLADLRDFCFADRPTFDSDALVMARREGRRDVFLRITNYLNLDESVVRQLMEIDDGI</sequence>
<dbReference type="AlphaFoldDB" id="A0A1I6K5R8"/>
<reference evidence="2 3" key="1">
    <citation type="submission" date="2016-10" db="EMBL/GenBank/DDBJ databases">
        <authorList>
            <person name="de Groot N.N."/>
        </authorList>
    </citation>
    <scope>NUCLEOTIDE SEQUENCE [LARGE SCALE GENOMIC DNA]</scope>
    <source>
        <strain evidence="2 3">S5-249</strain>
    </source>
</reference>
<dbReference type="InterPro" id="IPR057447">
    <property type="entry name" value="Bbp19-like_phage"/>
</dbReference>
<dbReference type="STRING" id="1166337.SAMN05192580_1355"/>